<evidence type="ECO:0000259" key="1">
    <source>
        <dbReference type="Pfam" id="PF01156"/>
    </source>
</evidence>
<reference evidence="2 3" key="1">
    <citation type="submission" date="2019-03" db="EMBL/GenBank/DDBJ databases">
        <title>This is whole genome sequence of Paenibacillus sp MS74 strain.</title>
        <authorList>
            <person name="Trinh H.N."/>
        </authorList>
    </citation>
    <scope>NUCLEOTIDE SEQUENCE [LARGE SCALE GENOMIC DNA]</scope>
    <source>
        <strain evidence="2 3">MS74</strain>
    </source>
</reference>
<comment type="caution">
    <text evidence="2">The sequence shown here is derived from an EMBL/GenBank/DDBJ whole genome shotgun (WGS) entry which is preliminary data.</text>
</comment>
<keyword evidence="3" id="KW-1185">Reference proteome</keyword>
<dbReference type="Gene3D" id="3.90.245.10">
    <property type="entry name" value="Ribonucleoside hydrolase-like"/>
    <property type="match status" value="1"/>
</dbReference>
<evidence type="ECO:0000313" key="2">
    <source>
        <dbReference type="EMBL" id="TDF99511.1"/>
    </source>
</evidence>
<protein>
    <submittedName>
        <fullName evidence="2">Nucleoside hydrolase</fullName>
    </submittedName>
</protein>
<proteinExistence type="predicted"/>
<evidence type="ECO:0000313" key="3">
    <source>
        <dbReference type="Proteomes" id="UP000295636"/>
    </source>
</evidence>
<gene>
    <name evidence="2" type="ORF">E1757_06605</name>
</gene>
<dbReference type="PANTHER" id="PTHR43264">
    <property type="match status" value="1"/>
</dbReference>
<dbReference type="OrthoDB" id="128573at2"/>
<dbReference type="EMBL" id="SMRT01000002">
    <property type="protein sequence ID" value="TDF99511.1"/>
    <property type="molecule type" value="Genomic_DNA"/>
</dbReference>
<dbReference type="Pfam" id="PF01156">
    <property type="entry name" value="IU_nuc_hydro"/>
    <property type="match status" value="1"/>
</dbReference>
<organism evidence="2 3">
    <name type="scientific">Paenibacillus piri</name>
    <dbReference type="NCBI Taxonomy" id="2547395"/>
    <lineage>
        <taxon>Bacteria</taxon>
        <taxon>Bacillati</taxon>
        <taxon>Bacillota</taxon>
        <taxon>Bacilli</taxon>
        <taxon>Bacillales</taxon>
        <taxon>Paenibacillaceae</taxon>
        <taxon>Paenibacillus</taxon>
    </lineage>
</organism>
<name>A0A4R5KUD5_9BACL</name>
<dbReference type="GO" id="GO:0016799">
    <property type="term" value="F:hydrolase activity, hydrolyzing N-glycosyl compounds"/>
    <property type="evidence" value="ECO:0007669"/>
    <property type="project" value="InterPro"/>
</dbReference>
<dbReference type="InterPro" id="IPR001910">
    <property type="entry name" value="Inosine/uridine_hydrolase_dom"/>
</dbReference>
<feature type="domain" description="Inosine/uridine-preferring nucleoside hydrolase" evidence="1">
    <location>
        <begin position="44"/>
        <end position="289"/>
    </location>
</feature>
<dbReference type="PANTHER" id="PTHR43264:SF1">
    <property type="entry name" value="INOSINE_URIDINE-PREFERRING NUCLEOSIDE HYDROLASE DOMAIN-CONTAINING PROTEIN"/>
    <property type="match status" value="1"/>
</dbReference>
<dbReference type="InterPro" id="IPR036452">
    <property type="entry name" value="Ribo_hydro-like"/>
</dbReference>
<accession>A0A4R5KUD5</accession>
<dbReference type="AlphaFoldDB" id="A0A4R5KUD5"/>
<sequence>MIRIQRGQKCKKVRRGRRWNGSLGGLALYNQGLKEGAEMKPVQLILDTDMLTDCDDTAALGMLHAMADAGEVDILATVVSSRYPMSAPVVDVINTYYNRPELPVGAPKNGAGAFRDDSSFLDKLAAEFPHRLASNEEAPDAVEVYRRVLEQAESGSVKILTIGYMSNLENLLKSGPDAISPLRGLELIERKVSEWVCMGGNFPVDVAKDNVNFTRDASAAVYTIRNWPGRITFAGREIGHNIKVGEALRQTPDDNPVRRAYQLHRDRFDLGHWNHHTADPSAVLYAVRGLWDYWELEADGYIDIQDDCSFVWRKKPGRNQGYLLQKMDRAEMGAIMEELIVRPPAGKPYREAIN</sequence>
<dbReference type="SUPFAM" id="SSF53590">
    <property type="entry name" value="Nucleoside hydrolase"/>
    <property type="match status" value="1"/>
</dbReference>
<dbReference type="Proteomes" id="UP000295636">
    <property type="component" value="Unassembled WGS sequence"/>
</dbReference>
<keyword evidence="2" id="KW-0378">Hydrolase</keyword>